<dbReference type="InterPro" id="IPR018541">
    <property type="entry name" value="Ftsk_gamma"/>
</dbReference>
<feature type="transmembrane region" description="Helical" evidence="7">
    <location>
        <begin position="21"/>
        <end position="42"/>
    </location>
</feature>
<feature type="transmembrane region" description="Helical" evidence="7">
    <location>
        <begin position="136"/>
        <end position="159"/>
    </location>
</feature>
<feature type="transmembrane region" description="Helical" evidence="7">
    <location>
        <begin position="62"/>
        <end position="84"/>
    </location>
</feature>
<keyword evidence="3 5" id="KW-0067">ATP-binding</keyword>
<evidence type="ECO:0000256" key="7">
    <source>
        <dbReference type="SAM" id="Phobius"/>
    </source>
</evidence>
<dbReference type="SUPFAM" id="SSF52540">
    <property type="entry name" value="P-loop containing nucleoside triphosphate hydrolases"/>
    <property type="match status" value="1"/>
</dbReference>
<evidence type="ECO:0000259" key="8">
    <source>
        <dbReference type="PROSITE" id="PS50901"/>
    </source>
</evidence>
<feature type="binding site" evidence="5">
    <location>
        <begin position="397"/>
        <end position="404"/>
    </location>
    <ligand>
        <name>ATP</name>
        <dbReference type="ChEBI" id="CHEBI:30616"/>
    </ligand>
</feature>
<dbReference type="InterPro" id="IPR003593">
    <property type="entry name" value="AAA+_ATPase"/>
</dbReference>
<keyword evidence="4" id="KW-0238">DNA-binding</keyword>
<dbReference type="GO" id="GO:0005524">
    <property type="term" value="F:ATP binding"/>
    <property type="evidence" value="ECO:0007669"/>
    <property type="project" value="UniProtKB-UniRule"/>
</dbReference>
<dbReference type="AlphaFoldDB" id="A0A0S7BVV5"/>
<dbReference type="InterPro" id="IPR036388">
    <property type="entry name" value="WH-like_DNA-bd_sf"/>
</dbReference>
<evidence type="ECO:0000256" key="4">
    <source>
        <dbReference type="ARBA" id="ARBA00023125"/>
    </source>
</evidence>
<dbReference type="SUPFAM" id="SSF46785">
    <property type="entry name" value="Winged helix' DNA-binding domain"/>
    <property type="match status" value="1"/>
</dbReference>
<gene>
    <name evidence="9" type="ORF">ATC1_13588</name>
</gene>
<keyword evidence="7" id="KW-0812">Transmembrane</keyword>
<dbReference type="InterPro" id="IPR041027">
    <property type="entry name" value="FtsK_alpha"/>
</dbReference>
<evidence type="ECO:0000256" key="1">
    <source>
        <dbReference type="ARBA" id="ARBA00006474"/>
    </source>
</evidence>
<evidence type="ECO:0000313" key="9">
    <source>
        <dbReference type="EMBL" id="GAP40611.1"/>
    </source>
</evidence>
<dbReference type="Gene3D" id="3.40.50.300">
    <property type="entry name" value="P-loop containing nucleotide triphosphate hydrolases"/>
    <property type="match status" value="1"/>
</dbReference>
<evidence type="ECO:0000256" key="6">
    <source>
        <dbReference type="SAM" id="MobiDB-lite"/>
    </source>
</evidence>
<dbReference type="Gene3D" id="3.30.980.40">
    <property type="match status" value="1"/>
</dbReference>
<organism evidence="9">
    <name type="scientific">Flexilinea flocculi</name>
    <dbReference type="NCBI Taxonomy" id="1678840"/>
    <lineage>
        <taxon>Bacteria</taxon>
        <taxon>Bacillati</taxon>
        <taxon>Chloroflexota</taxon>
        <taxon>Anaerolineae</taxon>
        <taxon>Anaerolineales</taxon>
        <taxon>Anaerolineaceae</taxon>
        <taxon>Flexilinea</taxon>
    </lineage>
</organism>
<reference evidence="9" key="1">
    <citation type="journal article" date="2015" name="Genome Announc.">
        <title>Draft Genome Sequence of Anaerolineae Strain TC1, a Novel Isolate from a Methanogenic Wastewater Treatment System.</title>
        <authorList>
            <person name="Matsuura N."/>
            <person name="Tourlousse D.M."/>
            <person name="Sun L."/>
            <person name="Toyonaga M."/>
            <person name="Kuroda K."/>
            <person name="Ohashi A."/>
            <person name="Cruz R."/>
            <person name="Yamaguchi T."/>
            <person name="Sekiguchi Y."/>
        </authorList>
    </citation>
    <scope>NUCLEOTIDE SEQUENCE [LARGE SCALE GENOMIC DNA]</scope>
    <source>
        <strain evidence="9">TC1</strain>
    </source>
</reference>
<dbReference type="PANTHER" id="PTHR22683">
    <property type="entry name" value="SPORULATION PROTEIN RELATED"/>
    <property type="match status" value="1"/>
</dbReference>
<protein>
    <submittedName>
        <fullName evidence="9">FtsK/SpoIIIE family</fullName>
    </submittedName>
</protein>
<sequence length="726" mass="81229">MEKKTTLTEGKKNKSIGLRQRIILWVDILALMMFLIAGLLWIGFQGRSEGYFLNRISGDIHFFLGSGKYAVTFLLLAVGFYILYRNHSSRILIVPKLKIFFGIVLILAVFGLMNRFEKFSGGYFGFIIDNFLVSLAGPFFAAAVLGLTFLFCLGAIFHWERKIPGLFRQIRKQIQKIHVYHPQKIAHESARQKISMKEKTGFFTDTYHEEKRIEKKPKKKNKDESEKGMIRNNQLPPLNLLEPEMGFIEKTADVESTIHNIEAAMEEFGTPVDVIGYSIGPGIIQYQVTPGMLEKSSGKGSVIPKKIRVAQVAQRERDLAVRLGVANLSIQAPVPGESFIGIDMPNPNALKVRLRPLIESQEFQSKSSPLSVALGRDISGTPVVVDLEQMPHLLIAGTTNSGKSICLRSMAVCLIMNNTPEQLRIVMIDPKRVELFRFNGLPHLLGKVETEYERSIAVLGWAVQEMKSRYKLFETVGVRKLSSYNQYAEKNHQKPLPYIVIFIDELAEIVKGVDKQGQEYIDTLASLARATGMHLVVATQRPDTTIITGKIKTNIPARIALNVASAIDSRVIMGKQGAEKLLGRGDMYFVDPSLNVPIRIQGPLLTDEEIDAVVSLWKKLTPKTTGEPELAPWEGLIIEAANEESSKDDKVLKDAIRLICRTRKASASYLQVKLNISFPKASRLLEQMEKIGVVGPIQVGGKAREVLWDEDEAESYGEDAGFKEDE</sequence>
<dbReference type="STRING" id="1678840.ATC1_13588"/>
<dbReference type="InterPro" id="IPR027417">
    <property type="entry name" value="P-loop_NTPase"/>
</dbReference>
<dbReference type="GO" id="GO:0003677">
    <property type="term" value="F:DNA binding"/>
    <property type="evidence" value="ECO:0007669"/>
    <property type="project" value="UniProtKB-KW"/>
</dbReference>
<accession>A0A0S7BVV5</accession>
<name>A0A0S7BVV5_9CHLR</name>
<dbReference type="Pfam" id="PF09397">
    <property type="entry name" value="FtsK_gamma"/>
    <property type="match status" value="1"/>
</dbReference>
<keyword evidence="7" id="KW-1133">Transmembrane helix</keyword>
<dbReference type="SMART" id="SM00382">
    <property type="entry name" value="AAA"/>
    <property type="match status" value="1"/>
</dbReference>
<proteinExistence type="inferred from homology"/>
<keyword evidence="2 5" id="KW-0547">Nucleotide-binding</keyword>
<evidence type="ECO:0000313" key="10">
    <source>
        <dbReference type="Proteomes" id="UP000053370"/>
    </source>
</evidence>
<dbReference type="InterPro" id="IPR036390">
    <property type="entry name" value="WH_DNA-bd_sf"/>
</dbReference>
<dbReference type="Pfam" id="PF17854">
    <property type="entry name" value="FtsK_alpha"/>
    <property type="match status" value="1"/>
</dbReference>
<comment type="similarity">
    <text evidence="1">Belongs to the FtsK/SpoIIIE/SftA family.</text>
</comment>
<evidence type="ECO:0000256" key="5">
    <source>
        <dbReference type="PROSITE-ProRule" id="PRU00289"/>
    </source>
</evidence>
<evidence type="ECO:0000256" key="2">
    <source>
        <dbReference type="ARBA" id="ARBA00022741"/>
    </source>
</evidence>
<dbReference type="Proteomes" id="UP000053370">
    <property type="component" value="Unassembled WGS sequence"/>
</dbReference>
<dbReference type="RefSeq" id="WP_062280134.1">
    <property type="nucleotide sequence ID" value="NZ_DF968181.1"/>
</dbReference>
<dbReference type="EMBL" id="DF968181">
    <property type="protein sequence ID" value="GAP40611.1"/>
    <property type="molecule type" value="Genomic_DNA"/>
</dbReference>
<dbReference type="CDD" id="cd01127">
    <property type="entry name" value="TrwB_TraG_TraD_VirD4"/>
    <property type="match status" value="1"/>
</dbReference>
<feature type="domain" description="FtsK" evidence="8">
    <location>
        <begin position="380"/>
        <end position="570"/>
    </location>
</feature>
<dbReference type="InterPro" id="IPR002543">
    <property type="entry name" value="FtsK_dom"/>
</dbReference>
<dbReference type="InterPro" id="IPR050206">
    <property type="entry name" value="FtsK/SpoIIIE/SftA"/>
</dbReference>
<feature type="region of interest" description="Disordered" evidence="6">
    <location>
        <begin position="209"/>
        <end position="231"/>
    </location>
</feature>
<dbReference type="OrthoDB" id="9807790at2"/>
<keyword evidence="7" id="KW-0472">Membrane</keyword>
<evidence type="ECO:0000256" key="3">
    <source>
        <dbReference type="ARBA" id="ARBA00022840"/>
    </source>
</evidence>
<dbReference type="PANTHER" id="PTHR22683:SF41">
    <property type="entry name" value="DNA TRANSLOCASE FTSK"/>
    <property type="match status" value="1"/>
</dbReference>
<feature type="transmembrane region" description="Helical" evidence="7">
    <location>
        <begin position="96"/>
        <end position="116"/>
    </location>
</feature>
<dbReference type="SMART" id="SM00843">
    <property type="entry name" value="Ftsk_gamma"/>
    <property type="match status" value="1"/>
</dbReference>
<dbReference type="PATRIC" id="fig|1678840.3.peg.1906"/>
<dbReference type="PROSITE" id="PS50901">
    <property type="entry name" value="FTSK"/>
    <property type="match status" value="1"/>
</dbReference>
<dbReference type="Pfam" id="PF01580">
    <property type="entry name" value="FtsK_SpoIIIE"/>
    <property type="match status" value="1"/>
</dbReference>
<keyword evidence="10" id="KW-1185">Reference proteome</keyword>
<dbReference type="Gene3D" id="1.10.10.10">
    <property type="entry name" value="Winged helix-like DNA-binding domain superfamily/Winged helix DNA-binding domain"/>
    <property type="match status" value="1"/>
</dbReference>